<evidence type="ECO:0000313" key="1">
    <source>
        <dbReference type="EMBL" id="PBL04306.1"/>
    </source>
</evidence>
<proteinExistence type="predicted"/>
<dbReference type="AlphaFoldDB" id="A0A2H3EA58"/>
<gene>
    <name evidence="1" type="ORF">ARMGADRAFT_49188</name>
</gene>
<dbReference type="InParanoid" id="A0A2H3EA58"/>
<organism evidence="1 2">
    <name type="scientific">Armillaria gallica</name>
    <name type="common">Bulbous honey fungus</name>
    <name type="synonym">Armillaria bulbosa</name>
    <dbReference type="NCBI Taxonomy" id="47427"/>
    <lineage>
        <taxon>Eukaryota</taxon>
        <taxon>Fungi</taxon>
        <taxon>Dikarya</taxon>
        <taxon>Basidiomycota</taxon>
        <taxon>Agaricomycotina</taxon>
        <taxon>Agaricomycetes</taxon>
        <taxon>Agaricomycetidae</taxon>
        <taxon>Agaricales</taxon>
        <taxon>Marasmiineae</taxon>
        <taxon>Physalacriaceae</taxon>
        <taxon>Armillaria</taxon>
    </lineage>
</organism>
<accession>A0A2H3EA58</accession>
<dbReference type="Proteomes" id="UP000217790">
    <property type="component" value="Unassembled WGS sequence"/>
</dbReference>
<keyword evidence="2" id="KW-1185">Reference proteome</keyword>
<name>A0A2H3EA58_ARMGA</name>
<sequence length="155" mass="17449">MNSHPLPNTKHVPSPMNIGYSVIMRVEDPVGKSIRGITAFAGLAAGLYRGKMYIRRRTYRTCLIYSLSVLSVSWNCFGIDGCSCFCSYSTLIIGCDLSSILADIFDRLKVNVQDEDEDVEMFWPVPSELVPARRISNVLCVRDAMPLCRRTLFFP</sequence>
<reference evidence="2" key="1">
    <citation type="journal article" date="2017" name="Nat. Ecol. Evol.">
        <title>Genome expansion and lineage-specific genetic innovations in the forest pathogenic fungi Armillaria.</title>
        <authorList>
            <person name="Sipos G."/>
            <person name="Prasanna A.N."/>
            <person name="Walter M.C."/>
            <person name="O'Connor E."/>
            <person name="Balint B."/>
            <person name="Krizsan K."/>
            <person name="Kiss B."/>
            <person name="Hess J."/>
            <person name="Varga T."/>
            <person name="Slot J."/>
            <person name="Riley R."/>
            <person name="Boka B."/>
            <person name="Rigling D."/>
            <person name="Barry K."/>
            <person name="Lee J."/>
            <person name="Mihaltcheva S."/>
            <person name="LaButti K."/>
            <person name="Lipzen A."/>
            <person name="Waldron R."/>
            <person name="Moloney N.M."/>
            <person name="Sperisen C."/>
            <person name="Kredics L."/>
            <person name="Vagvoelgyi C."/>
            <person name="Patrignani A."/>
            <person name="Fitzpatrick D."/>
            <person name="Nagy I."/>
            <person name="Doyle S."/>
            <person name="Anderson J.B."/>
            <person name="Grigoriev I.V."/>
            <person name="Gueldener U."/>
            <person name="Muensterkoetter M."/>
            <person name="Nagy L.G."/>
        </authorList>
    </citation>
    <scope>NUCLEOTIDE SEQUENCE [LARGE SCALE GENOMIC DNA]</scope>
    <source>
        <strain evidence="2">Ar21-2</strain>
    </source>
</reference>
<evidence type="ECO:0000313" key="2">
    <source>
        <dbReference type="Proteomes" id="UP000217790"/>
    </source>
</evidence>
<protein>
    <submittedName>
        <fullName evidence="1">Uncharacterized protein</fullName>
    </submittedName>
</protein>
<dbReference type="EMBL" id="KZ293644">
    <property type="protein sequence ID" value="PBL04306.1"/>
    <property type="molecule type" value="Genomic_DNA"/>
</dbReference>